<comment type="caution">
    <text evidence="2">The sequence shown here is derived from an EMBL/GenBank/DDBJ whole genome shotgun (WGS) entry which is preliminary data.</text>
</comment>
<feature type="transmembrane region" description="Helical" evidence="1">
    <location>
        <begin position="158"/>
        <end position="180"/>
    </location>
</feature>
<evidence type="ECO:0000313" key="3">
    <source>
        <dbReference type="Proteomes" id="UP000597444"/>
    </source>
</evidence>
<dbReference type="Gene3D" id="1.20.144.10">
    <property type="entry name" value="Phosphatidic acid phosphatase type 2/haloperoxidase"/>
    <property type="match status" value="1"/>
</dbReference>
<gene>
    <name evidence="2" type="ORF">KSF_043840</name>
</gene>
<feature type="transmembrane region" description="Helical" evidence="1">
    <location>
        <begin position="62"/>
        <end position="80"/>
    </location>
</feature>
<reference evidence="2" key="1">
    <citation type="submission" date="2020-10" db="EMBL/GenBank/DDBJ databases">
        <title>Taxonomic study of unclassified bacteria belonging to the class Ktedonobacteria.</title>
        <authorList>
            <person name="Yabe S."/>
            <person name="Wang C.M."/>
            <person name="Zheng Y."/>
            <person name="Sakai Y."/>
            <person name="Cavaletti L."/>
            <person name="Monciardini P."/>
            <person name="Donadio S."/>
        </authorList>
    </citation>
    <scope>NUCLEOTIDE SEQUENCE</scope>
    <source>
        <strain evidence="2">ID150040</strain>
    </source>
</reference>
<evidence type="ECO:0000313" key="2">
    <source>
        <dbReference type="EMBL" id="GHO94336.1"/>
    </source>
</evidence>
<dbReference type="RefSeq" id="WP_220205078.1">
    <property type="nucleotide sequence ID" value="NZ_BNJK01000001.1"/>
</dbReference>
<dbReference type="EMBL" id="BNJK01000001">
    <property type="protein sequence ID" value="GHO94336.1"/>
    <property type="molecule type" value="Genomic_DNA"/>
</dbReference>
<keyword evidence="1" id="KW-1133">Transmembrane helix</keyword>
<feature type="transmembrane region" description="Helical" evidence="1">
    <location>
        <begin position="30"/>
        <end position="50"/>
    </location>
</feature>
<feature type="transmembrane region" description="Helical" evidence="1">
    <location>
        <begin position="192"/>
        <end position="212"/>
    </location>
</feature>
<dbReference type="AlphaFoldDB" id="A0A8J3IQ86"/>
<keyword evidence="1" id="KW-0472">Membrane</keyword>
<name>A0A8J3IQ86_9CHLR</name>
<evidence type="ECO:0000256" key="1">
    <source>
        <dbReference type="SAM" id="Phobius"/>
    </source>
</evidence>
<keyword evidence="3" id="KW-1185">Reference proteome</keyword>
<feature type="transmembrane region" description="Helical" evidence="1">
    <location>
        <begin position="101"/>
        <end position="119"/>
    </location>
</feature>
<keyword evidence="1" id="KW-0812">Transmembrane</keyword>
<protein>
    <recommendedName>
        <fullName evidence="4">Phosphatidic acid phosphatase type 2/haloperoxidase domain-containing protein</fullName>
    </recommendedName>
</protein>
<feature type="transmembrane region" description="Helical" evidence="1">
    <location>
        <begin position="125"/>
        <end position="146"/>
    </location>
</feature>
<organism evidence="2 3">
    <name type="scientific">Reticulibacter mediterranei</name>
    <dbReference type="NCBI Taxonomy" id="2778369"/>
    <lineage>
        <taxon>Bacteria</taxon>
        <taxon>Bacillati</taxon>
        <taxon>Chloroflexota</taxon>
        <taxon>Ktedonobacteria</taxon>
        <taxon>Ktedonobacterales</taxon>
        <taxon>Reticulibacteraceae</taxon>
        <taxon>Reticulibacter</taxon>
    </lineage>
</organism>
<dbReference type="Proteomes" id="UP000597444">
    <property type="component" value="Unassembled WGS sequence"/>
</dbReference>
<accession>A0A8J3IQ86</accession>
<evidence type="ECO:0008006" key="4">
    <source>
        <dbReference type="Google" id="ProtNLM"/>
    </source>
</evidence>
<sequence length="215" mass="23360">MPDPIALQEGEPPIAPPTTSKPLYIHIARYISAILSPFVVSLPAVLLVAFYHQSNQLTVAEYTGLTLFFLSIGPMLYILVGVWRGKFTDVDVSNRSQRSGPFLFGIISAFAGFIIMALTNGPKNLQTILLITVIGGIVMMIITLWWKISIHASSLAGAATFLTALYGSAMLFTFLLVVLVGWSRVVLRRHTLGQVLAGSFLNIALTLAILMIRGV</sequence>
<proteinExistence type="predicted"/>